<keyword evidence="4" id="KW-0645">Protease</keyword>
<comment type="cofactor">
    <cofactor evidence="1">
        <name>Zn(2+)</name>
        <dbReference type="ChEBI" id="CHEBI:29105"/>
    </cofactor>
</comment>
<dbReference type="Proteomes" id="UP000792457">
    <property type="component" value="Unassembled WGS sequence"/>
</dbReference>
<dbReference type="PRINTS" id="PR00786">
    <property type="entry name" value="NEPRILYSIN"/>
</dbReference>
<dbReference type="EMBL" id="KZ308944">
    <property type="protein sequence ID" value="KAG8235743.1"/>
    <property type="molecule type" value="Genomic_DNA"/>
</dbReference>
<dbReference type="Pfam" id="PF01431">
    <property type="entry name" value="Peptidase_M13"/>
    <property type="match status" value="1"/>
</dbReference>
<feature type="domain" description="Peptidase M13 C-terminal" evidence="9">
    <location>
        <begin position="101"/>
        <end position="297"/>
    </location>
</feature>
<dbReference type="PANTHER" id="PTHR11733">
    <property type="entry name" value="ZINC METALLOPROTEASE FAMILY M13 NEPRILYSIN-RELATED"/>
    <property type="match status" value="1"/>
</dbReference>
<dbReference type="GO" id="GO:0016485">
    <property type="term" value="P:protein processing"/>
    <property type="evidence" value="ECO:0007669"/>
    <property type="project" value="TreeGrafter"/>
</dbReference>
<name>A0A8K0P8B0_LADFU</name>
<evidence type="ECO:0000259" key="10">
    <source>
        <dbReference type="Pfam" id="PF05649"/>
    </source>
</evidence>
<dbReference type="InterPro" id="IPR008753">
    <property type="entry name" value="Peptidase_M13_N"/>
</dbReference>
<sequence>MVKYLKSAFRKIIQEEDWLDEAKKKEVIDKLESMGNKIGYPKYIEDPAALAAEYEELVIMDGNFLQNMLTLKKHEVWKELRKLTRPVDKAKEWLIQPLVVNAFHNPTTNEIIFPMGILRHPMFNPDYPMYLNFANIGIVIGHEITHGFDNHGRRYDKSGNMTNWWSEEMTARFREKATCFAEQYSDFPLEMVGKNVDGNETLGDNICDNAGLRHSWLAYQEWVRDHGPEPPLPGLPYSVEEIFFITYGQEGYEQYTRDMHSPGRYRTLGVLQNNRDFAKVFNCPLESPMNPSHKCRLWS</sequence>
<dbReference type="Gene3D" id="3.40.390.10">
    <property type="entry name" value="Collagenase (Catalytic Domain)"/>
    <property type="match status" value="1"/>
</dbReference>
<dbReference type="GO" id="GO:0005886">
    <property type="term" value="C:plasma membrane"/>
    <property type="evidence" value="ECO:0007669"/>
    <property type="project" value="UniProtKB-SubCell"/>
</dbReference>
<organism evidence="11 12">
    <name type="scientific">Ladona fulva</name>
    <name type="common">Scarce chaser dragonfly</name>
    <name type="synonym">Libellula fulva</name>
    <dbReference type="NCBI Taxonomy" id="123851"/>
    <lineage>
        <taxon>Eukaryota</taxon>
        <taxon>Metazoa</taxon>
        <taxon>Ecdysozoa</taxon>
        <taxon>Arthropoda</taxon>
        <taxon>Hexapoda</taxon>
        <taxon>Insecta</taxon>
        <taxon>Pterygota</taxon>
        <taxon>Palaeoptera</taxon>
        <taxon>Odonata</taxon>
        <taxon>Epiprocta</taxon>
        <taxon>Anisoptera</taxon>
        <taxon>Libelluloidea</taxon>
        <taxon>Libellulidae</taxon>
        <taxon>Ladona</taxon>
    </lineage>
</organism>
<reference evidence="11" key="2">
    <citation type="submission" date="2017-10" db="EMBL/GenBank/DDBJ databases">
        <title>Ladona fulva Genome sequencing and assembly.</title>
        <authorList>
            <person name="Murali S."/>
            <person name="Richards S."/>
            <person name="Bandaranaike D."/>
            <person name="Bellair M."/>
            <person name="Blankenburg K."/>
            <person name="Chao H."/>
            <person name="Dinh H."/>
            <person name="Doddapaneni H."/>
            <person name="Dugan-Rocha S."/>
            <person name="Elkadiri S."/>
            <person name="Gnanaolivu R."/>
            <person name="Hernandez B."/>
            <person name="Skinner E."/>
            <person name="Javaid M."/>
            <person name="Lee S."/>
            <person name="Li M."/>
            <person name="Ming W."/>
            <person name="Munidasa M."/>
            <person name="Muniz J."/>
            <person name="Nguyen L."/>
            <person name="Hughes D."/>
            <person name="Osuji N."/>
            <person name="Pu L.-L."/>
            <person name="Puazo M."/>
            <person name="Qu C."/>
            <person name="Quiroz J."/>
            <person name="Raj R."/>
            <person name="Weissenberger G."/>
            <person name="Xin Y."/>
            <person name="Zou X."/>
            <person name="Han Y."/>
            <person name="Worley K."/>
            <person name="Muzny D."/>
            <person name="Gibbs R."/>
        </authorList>
    </citation>
    <scope>NUCLEOTIDE SEQUENCE</scope>
    <source>
        <strain evidence="11">Sampled in the wild</strain>
    </source>
</reference>
<reference evidence="11" key="1">
    <citation type="submission" date="2013-04" db="EMBL/GenBank/DDBJ databases">
        <authorList>
            <person name="Qu J."/>
            <person name="Murali S.C."/>
            <person name="Bandaranaike D."/>
            <person name="Bellair M."/>
            <person name="Blankenburg K."/>
            <person name="Chao H."/>
            <person name="Dinh H."/>
            <person name="Doddapaneni H."/>
            <person name="Downs B."/>
            <person name="Dugan-Rocha S."/>
            <person name="Elkadiri S."/>
            <person name="Gnanaolivu R.D."/>
            <person name="Hernandez B."/>
            <person name="Javaid M."/>
            <person name="Jayaseelan J.C."/>
            <person name="Lee S."/>
            <person name="Li M."/>
            <person name="Ming W."/>
            <person name="Munidasa M."/>
            <person name="Muniz J."/>
            <person name="Nguyen L."/>
            <person name="Ongeri F."/>
            <person name="Osuji N."/>
            <person name="Pu L.-L."/>
            <person name="Puazo M."/>
            <person name="Qu C."/>
            <person name="Quiroz J."/>
            <person name="Raj R."/>
            <person name="Weissenberger G."/>
            <person name="Xin Y."/>
            <person name="Zou X."/>
            <person name="Han Y."/>
            <person name="Richards S."/>
            <person name="Worley K."/>
            <person name="Muzny D."/>
            <person name="Gibbs R."/>
        </authorList>
    </citation>
    <scope>NUCLEOTIDE SEQUENCE</scope>
    <source>
        <strain evidence="11">Sampled in the wild</strain>
    </source>
</reference>
<evidence type="ECO:0000256" key="1">
    <source>
        <dbReference type="ARBA" id="ARBA00001947"/>
    </source>
</evidence>
<evidence type="ECO:0000256" key="2">
    <source>
        <dbReference type="ARBA" id="ARBA00004401"/>
    </source>
</evidence>
<evidence type="ECO:0000256" key="7">
    <source>
        <dbReference type="ARBA" id="ARBA00022833"/>
    </source>
</evidence>
<dbReference type="SUPFAM" id="SSF55486">
    <property type="entry name" value="Metalloproteases ('zincins'), catalytic domain"/>
    <property type="match status" value="1"/>
</dbReference>
<evidence type="ECO:0000259" key="9">
    <source>
        <dbReference type="Pfam" id="PF01431"/>
    </source>
</evidence>
<evidence type="ECO:0000256" key="8">
    <source>
        <dbReference type="ARBA" id="ARBA00023049"/>
    </source>
</evidence>
<comment type="caution">
    <text evidence="11">The sequence shown here is derived from an EMBL/GenBank/DDBJ whole genome shotgun (WGS) entry which is preliminary data.</text>
</comment>
<dbReference type="InterPro" id="IPR018497">
    <property type="entry name" value="Peptidase_M13_C"/>
</dbReference>
<evidence type="ECO:0000313" key="11">
    <source>
        <dbReference type="EMBL" id="KAG8235743.1"/>
    </source>
</evidence>
<dbReference type="OrthoDB" id="6475849at2759"/>
<comment type="similarity">
    <text evidence="3">Belongs to the peptidase M13 family.</text>
</comment>
<evidence type="ECO:0000256" key="4">
    <source>
        <dbReference type="ARBA" id="ARBA00022670"/>
    </source>
</evidence>
<dbReference type="AlphaFoldDB" id="A0A8K0P8B0"/>
<dbReference type="GO" id="GO:0046872">
    <property type="term" value="F:metal ion binding"/>
    <property type="evidence" value="ECO:0007669"/>
    <property type="project" value="UniProtKB-KW"/>
</dbReference>
<keyword evidence="6" id="KW-0378">Hydrolase</keyword>
<accession>A0A8K0P8B0</accession>
<dbReference type="CDD" id="cd08662">
    <property type="entry name" value="M13"/>
    <property type="match status" value="1"/>
</dbReference>
<evidence type="ECO:0000256" key="6">
    <source>
        <dbReference type="ARBA" id="ARBA00022801"/>
    </source>
</evidence>
<dbReference type="InterPro" id="IPR000718">
    <property type="entry name" value="Peptidase_M13"/>
</dbReference>
<feature type="domain" description="Peptidase M13 N-terminal" evidence="10">
    <location>
        <begin position="1"/>
        <end position="41"/>
    </location>
</feature>
<evidence type="ECO:0000256" key="5">
    <source>
        <dbReference type="ARBA" id="ARBA00022723"/>
    </source>
</evidence>
<dbReference type="GO" id="GO:0004222">
    <property type="term" value="F:metalloendopeptidase activity"/>
    <property type="evidence" value="ECO:0007669"/>
    <property type="project" value="InterPro"/>
</dbReference>
<gene>
    <name evidence="11" type="ORF">J437_LFUL015611</name>
</gene>
<dbReference type="PROSITE" id="PS51885">
    <property type="entry name" value="NEPRILYSIN"/>
    <property type="match status" value="1"/>
</dbReference>
<evidence type="ECO:0000313" key="12">
    <source>
        <dbReference type="Proteomes" id="UP000792457"/>
    </source>
</evidence>
<keyword evidence="5" id="KW-0479">Metal-binding</keyword>
<dbReference type="PANTHER" id="PTHR11733:SF167">
    <property type="entry name" value="FI17812P1-RELATED"/>
    <property type="match status" value="1"/>
</dbReference>
<protein>
    <submittedName>
        <fullName evidence="11">Uncharacterized protein</fullName>
    </submittedName>
</protein>
<keyword evidence="7" id="KW-0862">Zinc</keyword>
<keyword evidence="8" id="KW-0482">Metalloprotease</keyword>
<keyword evidence="12" id="KW-1185">Reference proteome</keyword>
<dbReference type="InterPro" id="IPR024079">
    <property type="entry name" value="MetalloPept_cat_dom_sf"/>
</dbReference>
<evidence type="ECO:0000256" key="3">
    <source>
        <dbReference type="ARBA" id="ARBA00007357"/>
    </source>
</evidence>
<dbReference type="Pfam" id="PF05649">
    <property type="entry name" value="Peptidase_M13_N"/>
    <property type="match status" value="1"/>
</dbReference>
<comment type="subcellular location">
    <subcellularLocation>
        <location evidence="2">Cell membrane</location>
        <topology evidence="2">Single-pass type II membrane protein</topology>
    </subcellularLocation>
</comment>
<proteinExistence type="inferred from homology"/>